<dbReference type="Proteomes" id="UP000283087">
    <property type="component" value="Unassembled WGS sequence"/>
</dbReference>
<feature type="transmembrane region" description="Helical" evidence="1">
    <location>
        <begin position="55"/>
        <end position="74"/>
    </location>
</feature>
<dbReference type="AlphaFoldDB" id="A0A430KW52"/>
<comment type="caution">
    <text evidence="2">The sequence shown here is derived from an EMBL/GenBank/DDBJ whole genome shotgun (WGS) entry which is preliminary data.</text>
</comment>
<dbReference type="OrthoDB" id="1444708at2"/>
<reference evidence="2 3" key="1">
    <citation type="submission" date="2018-11" db="EMBL/GenBank/DDBJ databases">
        <title>The draft genome sequence of Amphritea opalescens ANRC-JH13T.</title>
        <authorList>
            <person name="Fang Z."/>
            <person name="Zhang Y."/>
            <person name="Han X."/>
        </authorList>
    </citation>
    <scope>NUCLEOTIDE SEQUENCE [LARGE SCALE GENOMIC DNA]</scope>
    <source>
        <strain evidence="2 3">ANRC-JH13</strain>
    </source>
</reference>
<organism evidence="2 3">
    <name type="scientific">Amphritea opalescens</name>
    <dbReference type="NCBI Taxonomy" id="2490544"/>
    <lineage>
        <taxon>Bacteria</taxon>
        <taxon>Pseudomonadati</taxon>
        <taxon>Pseudomonadota</taxon>
        <taxon>Gammaproteobacteria</taxon>
        <taxon>Oceanospirillales</taxon>
        <taxon>Oceanospirillaceae</taxon>
        <taxon>Amphritea</taxon>
    </lineage>
</organism>
<evidence type="ECO:0000313" key="2">
    <source>
        <dbReference type="EMBL" id="RTE67731.1"/>
    </source>
</evidence>
<keyword evidence="1" id="KW-0812">Transmembrane</keyword>
<protein>
    <submittedName>
        <fullName evidence="2">Uncharacterized protein</fullName>
    </submittedName>
</protein>
<sequence length="122" mass="13688">MTKINIYAAALKKEIKYYAIFSVLAFISPLVALFIPYMPENESIFTWFQRSGSAMVVFGLLAEAKAINCFFILNPAGFAETGINEARAKYLKYPANLNIFSFLIIALGTLIWGYGDIWIKNA</sequence>
<evidence type="ECO:0000313" key="3">
    <source>
        <dbReference type="Proteomes" id="UP000283087"/>
    </source>
</evidence>
<name>A0A430KW52_9GAMM</name>
<dbReference type="EMBL" id="RQXW01000001">
    <property type="protein sequence ID" value="RTE67731.1"/>
    <property type="molecule type" value="Genomic_DNA"/>
</dbReference>
<keyword evidence="1" id="KW-0472">Membrane</keyword>
<dbReference type="RefSeq" id="WP_126156941.1">
    <property type="nucleotide sequence ID" value="NZ_RQXW01000001.1"/>
</dbReference>
<keyword evidence="3" id="KW-1185">Reference proteome</keyword>
<feature type="transmembrane region" description="Helical" evidence="1">
    <location>
        <begin position="15"/>
        <end position="35"/>
    </location>
</feature>
<evidence type="ECO:0000256" key="1">
    <source>
        <dbReference type="SAM" id="Phobius"/>
    </source>
</evidence>
<gene>
    <name evidence="2" type="ORF">EH243_01925</name>
</gene>
<proteinExistence type="predicted"/>
<accession>A0A430KW52</accession>
<feature type="transmembrane region" description="Helical" evidence="1">
    <location>
        <begin position="95"/>
        <end position="115"/>
    </location>
</feature>
<keyword evidence="1" id="KW-1133">Transmembrane helix</keyword>